<sequence length="372" mass="40543">MSVANKPSTLSRLPLIDAMKGVGCVAIVLHHLAFYGPMANVVAQAAPDTIAWLFDYARLAVQMFFVLAGYLVAARVAPDAKPAELKPLQLVWGRYKRLVTPFIFAVASATLITALVRPWFEHDSLSAAPSLWQLVAHGLLIHDVLGYEALSAGVWYVAIDFQLFVATVLITLLMRSMPARLLALFPLVVIALAASSLWILNRHTELDIYAPYFFGAYGLGMLAYWSNRSALGEVAIFVILALGGMALWIDFRYPIAVALGSAMLVSLAAHRGWLESWPKPGLLTALGQRSYSIFLIHYGICVGVNAVWHRYFPEGVLINTIGMLIATLASISAGASLYRFVESRAKVFGRNGLTLLLAIVLGAALLIESLSW</sequence>
<feature type="transmembrane region" description="Helical" evidence="1">
    <location>
        <begin position="59"/>
        <end position="77"/>
    </location>
</feature>
<feature type="transmembrane region" description="Helical" evidence="1">
    <location>
        <begin position="153"/>
        <end position="174"/>
    </location>
</feature>
<dbReference type="PANTHER" id="PTHR23028:SF53">
    <property type="entry name" value="ACYL_TRANSF_3 DOMAIN-CONTAINING PROTEIN"/>
    <property type="match status" value="1"/>
</dbReference>
<feature type="domain" description="Acyltransferase 3" evidence="2">
    <location>
        <begin position="16"/>
        <end position="331"/>
    </location>
</feature>
<feature type="transmembrane region" description="Helical" evidence="1">
    <location>
        <begin position="206"/>
        <end position="225"/>
    </location>
</feature>
<keyword evidence="1" id="KW-0812">Transmembrane</keyword>
<gene>
    <name evidence="3" type="ORF">BCM14_1788</name>
</gene>
<keyword evidence="1" id="KW-1133">Transmembrane helix</keyword>
<dbReference type="PANTHER" id="PTHR23028">
    <property type="entry name" value="ACETYLTRANSFERASE"/>
    <property type="match status" value="1"/>
</dbReference>
<feature type="transmembrane region" description="Helical" evidence="1">
    <location>
        <begin position="230"/>
        <end position="249"/>
    </location>
</feature>
<feature type="transmembrane region" description="Helical" evidence="1">
    <location>
        <begin position="293"/>
        <end position="311"/>
    </location>
</feature>
<evidence type="ECO:0000256" key="1">
    <source>
        <dbReference type="SAM" id="Phobius"/>
    </source>
</evidence>
<dbReference type="InterPro" id="IPR050879">
    <property type="entry name" value="Acyltransferase_3"/>
</dbReference>
<feature type="transmembrane region" description="Helical" evidence="1">
    <location>
        <begin position="317"/>
        <end position="341"/>
    </location>
</feature>
<dbReference type="Pfam" id="PF01757">
    <property type="entry name" value="Acyl_transf_3"/>
    <property type="match status" value="1"/>
</dbReference>
<evidence type="ECO:0000313" key="3">
    <source>
        <dbReference type="EMBL" id="PRY98071.1"/>
    </source>
</evidence>
<evidence type="ECO:0000313" key="4">
    <source>
        <dbReference type="Proteomes" id="UP000238308"/>
    </source>
</evidence>
<feature type="transmembrane region" description="Helical" evidence="1">
    <location>
        <begin position="353"/>
        <end position="371"/>
    </location>
</feature>
<accession>A0A2T0XGM3</accession>
<dbReference type="GO" id="GO:0016020">
    <property type="term" value="C:membrane"/>
    <property type="evidence" value="ECO:0007669"/>
    <property type="project" value="TreeGrafter"/>
</dbReference>
<organism evidence="3 4">
    <name type="scientific">Jezberella montanilacus</name>
    <dbReference type="NCBI Taxonomy" id="323426"/>
    <lineage>
        <taxon>Bacteria</taxon>
        <taxon>Pseudomonadati</taxon>
        <taxon>Pseudomonadota</taxon>
        <taxon>Betaproteobacteria</taxon>
        <taxon>Burkholderiales</taxon>
        <taxon>Alcaligenaceae</taxon>
        <taxon>Jezberella</taxon>
    </lineage>
</organism>
<protein>
    <submittedName>
        <fullName evidence="3">Peptidoglycan/LPS O-acetylase OafA/YrhL</fullName>
    </submittedName>
</protein>
<keyword evidence="1" id="KW-0472">Membrane</keyword>
<keyword evidence="4" id="KW-1185">Reference proteome</keyword>
<dbReference type="EMBL" id="PVTV01000013">
    <property type="protein sequence ID" value="PRY98071.1"/>
    <property type="molecule type" value="Genomic_DNA"/>
</dbReference>
<evidence type="ECO:0000259" key="2">
    <source>
        <dbReference type="Pfam" id="PF01757"/>
    </source>
</evidence>
<reference evidence="3 4" key="1">
    <citation type="submission" date="2018-03" db="EMBL/GenBank/DDBJ databases">
        <title>Genomic Encyclopedia of Type Strains, Phase III (KMG-III): the genomes of soil and plant-associated and newly described type strains.</title>
        <authorList>
            <person name="Whitman W."/>
        </authorList>
    </citation>
    <scope>NUCLEOTIDE SEQUENCE [LARGE SCALE GENOMIC DNA]</scope>
    <source>
        <strain evidence="3 4">MWH-P2sevCIIIb</strain>
    </source>
</reference>
<dbReference type="InterPro" id="IPR002656">
    <property type="entry name" value="Acyl_transf_3_dom"/>
</dbReference>
<feature type="transmembrane region" description="Helical" evidence="1">
    <location>
        <begin position="98"/>
        <end position="120"/>
    </location>
</feature>
<dbReference type="GO" id="GO:0016747">
    <property type="term" value="F:acyltransferase activity, transferring groups other than amino-acyl groups"/>
    <property type="evidence" value="ECO:0007669"/>
    <property type="project" value="InterPro"/>
</dbReference>
<name>A0A2T0XGM3_9BURK</name>
<dbReference type="Proteomes" id="UP000238308">
    <property type="component" value="Unassembled WGS sequence"/>
</dbReference>
<feature type="transmembrane region" description="Helical" evidence="1">
    <location>
        <begin position="21"/>
        <end position="39"/>
    </location>
</feature>
<feature type="transmembrane region" description="Helical" evidence="1">
    <location>
        <begin position="181"/>
        <end position="200"/>
    </location>
</feature>
<comment type="caution">
    <text evidence="3">The sequence shown here is derived from an EMBL/GenBank/DDBJ whole genome shotgun (WGS) entry which is preliminary data.</text>
</comment>
<dbReference type="AlphaFoldDB" id="A0A2T0XGM3"/>
<proteinExistence type="predicted"/>
<dbReference type="GO" id="GO:0000271">
    <property type="term" value="P:polysaccharide biosynthetic process"/>
    <property type="evidence" value="ECO:0007669"/>
    <property type="project" value="TreeGrafter"/>
</dbReference>